<proteinExistence type="predicted"/>
<dbReference type="AlphaFoldDB" id="A0A7S0KJI9"/>
<organism evidence="2">
    <name type="scientific">Ostreococcus mediterraneus</name>
    <dbReference type="NCBI Taxonomy" id="1486918"/>
    <lineage>
        <taxon>Eukaryota</taxon>
        <taxon>Viridiplantae</taxon>
        <taxon>Chlorophyta</taxon>
        <taxon>Mamiellophyceae</taxon>
        <taxon>Mamiellales</taxon>
        <taxon>Bathycoccaceae</taxon>
        <taxon>Ostreococcus</taxon>
    </lineage>
</organism>
<dbReference type="EMBL" id="HBEW01004678">
    <property type="protein sequence ID" value="CAD8582525.1"/>
    <property type="molecule type" value="Transcribed_RNA"/>
</dbReference>
<gene>
    <name evidence="2" type="ORF">OMED0929_LOCUS3903</name>
</gene>
<evidence type="ECO:0000313" key="2">
    <source>
        <dbReference type="EMBL" id="CAD8582525.1"/>
    </source>
</evidence>
<sequence length="515" mass="59285">MLDVDADDIDARCEQYEKGSTGEPNQPPFPGVEHSTPRDVVAWMDARADWFQENLIHIVWDDAKPRAEKLSPDAVFPQLMLRNTFRDASVQFLLPRKALKTILKFRNKEEEDFFMNSRYLRRHDAPKSAMKDLKSYVKWLEKAKSASEYATGASDWDPPLPHPEKDAYVLVASIEFFDYDEGEVHVFDAFQTLLFSLGVHCGGRLMRPGQMMRHIGHCEYIEHYPMFASPSTHYNFSDEDNEYDRKRISAARWGAIAFIPGFEDVGTLEPEPPADEAREKANPSRTRMHIAVHEHESDDEETDDKIDDNKADEKLTCWLPIMWDIESEEVYAHVSRGEGELTSIKTRVDNGTADSGNLQVAMLEQEFDSISNINLSNPDARLERFKRAYPERAEKVKLTSMERKFCRLLAVTQTLCRLRITNTHNLGNVFNLAERMSTYWKSLLWGDIRKLGLGLPDGSELESSQEALYVFLRRLETKIESYLNFFPPHRTKFKIVPGPKRKRAQKTAQKGNVVA</sequence>
<protein>
    <submittedName>
        <fullName evidence="2">Uncharacterized protein</fullName>
    </submittedName>
</protein>
<evidence type="ECO:0000256" key="1">
    <source>
        <dbReference type="SAM" id="MobiDB-lite"/>
    </source>
</evidence>
<reference evidence="2" key="1">
    <citation type="submission" date="2021-01" db="EMBL/GenBank/DDBJ databases">
        <authorList>
            <person name="Corre E."/>
            <person name="Pelletier E."/>
            <person name="Niang G."/>
            <person name="Scheremetjew M."/>
            <person name="Finn R."/>
            <person name="Kale V."/>
            <person name="Holt S."/>
            <person name="Cochrane G."/>
            <person name="Meng A."/>
            <person name="Brown T."/>
            <person name="Cohen L."/>
        </authorList>
    </citation>
    <scope>NUCLEOTIDE SEQUENCE</scope>
    <source>
        <strain evidence="2">Clade-D-RCC2572</strain>
    </source>
</reference>
<feature type="region of interest" description="Disordered" evidence="1">
    <location>
        <begin position="266"/>
        <end position="286"/>
    </location>
</feature>
<name>A0A7S0KJI9_9CHLO</name>
<accession>A0A7S0KJI9</accession>